<accession>A0ABW5VLJ7</accession>
<evidence type="ECO:0000313" key="2">
    <source>
        <dbReference type="EMBL" id="MFD2792583.1"/>
    </source>
</evidence>
<keyword evidence="1" id="KW-0472">Membrane</keyword>
<protein>
    <submittedName>
        <fullName evidence="2">Uncharacterized protein</fullName>
    </submittedName>
</protein>
<feature type="transmembrane region" description="Helical" evidence="1">
    <location>
        <begin position="12"/>
        <end position="28"/>
    </location>
</feature>
<evidence type="ECO:0000313" key="3">
    <source>
        <dbReference type="Proteomes" id="UP001597479"/>
    </source>
</evidence>
<dbReference type="EMBL" id="JBHUOG010000001">
    <property type="protein sequence ID" value="MFD2792583.1"/>
    <property type="molecule type" value="Genomic_DNA"/>
</dbReference>
<proteinExistence type="predicted"/>
<keyword evidence="3" id="KW-1185">Reference proteome</keyword>
<sequence>MRIDWKSRRTQAVIAAVLAVLLAVSIWQGAFRDWIAWDYIWWWVLLPTFVLFVATMLAVLVRAVSGGRRD</sequence>
<keyword evidence="1" id="KW-0812">Transmembrane</keyword>
<gene>
    <name evidence="2" type="ORF">ACFS27_03380</name>
</gene>
<feature type="transmembrane region" description="Helical" evidence="1">
    <location>
        <begin position="40"/>
        <end position="61"/>
    </location>
</feature>
<organism evidence="2 3">
    <name type="scientific">Promicromonospora vindobonensis</name>
    <dbReference type="NCBI Taxonomy" id="195748"/>
    <lineage>
        <taxon>Bacteria</taxon>
        <taxon>Bacillati</taxon>
        <taxon>Actinomycetota</taxon>
        <taxon>Actinomycetes</taxon>
        <taxon>Micrococcales</taxon>
        <taxon>Promicromonosporaceae</taxon>
        <taxon>Promicromonospora</taxon>
    </lineage>
</organism>
<keyword evidence="1" id="KW-1133">Transmembrane helix</keyword>
<comment type="caution">
    <text evidence="2">The sequence shown here is derived from an EMBL/GenBank/DDBJ whole genome shotgun (WGS) entry which is preliminary data.</text>
</comment>
<dbReference type="RefSeq" id="WP_377180345.1">
    <property type="nucleotide sequence ID" value="NZ_JBHUOG010000001.1"/>
</dbReference>
<evidence type="ECO:0000256" key="1">
    <source>
        <dbReference type="SAM" id="Phobius"/>
    </source>
</evidence>
<dbReference type="Proteomes" id="UP001597479">
    <property type="component" value="Unassembled WGS sequence"/>
</dbReference>
<name>A0ABW5VLJ7_9MICO</name>
<reference evidence="3" key="1">
    <citation type="journal article" date="2019" name="Int. J. Syst. Evol. Microbiol.">
        <title>The Global Catalogue of Microorganisms (GCM) 10K type strain sequencing project: providing services to taxonomists for standard genome sequencing and annotation.</title>
        <authorList>
            <consortium name="The Broad Institute Genomics Platform"/>
            <consortium name="The Broad Institute Genome Sequencing Center for Infectious Disease"/>
            <person name="Wu L."/>
            <person name="Ma J."/>
        </authorList>
    </citation>
    <scope>NUCLEOTIDE SEQUENCE [LARGE SCALE GENOMIC DNA]</scope>
    <source>
        <strain evidence="3">CCM 7044</strain>
    </source>
</reference>